<comment type="caution">
    <text evidence="2">The sequence shown here is derived from an EMBL/GenBank/DDBJ whole genome shotgun (WGS) entry which is preliminary data.</text>
</comment>
<proteinExistence type="predicted"/>
<keyword evidence="3" id="KW-1185">Reference proteome</keyword>
<protein>
    <submittedName>
        <fullName evidence="2">Uncharacterized protein</fullName>
    </submittedName>
</protein>
<feature type="region of interest" description="Disordered" evidence="1">
    <location>
        <begin position="185"/>
        <end position="231"/>
    </location>
</feature>
<reference evidence="2 3" key="1">
    <citation type="submission" date="2021-05" db="EMBL/GenBank/DDBJ databases">
        <title>Genome Assembly of Synthetic Allotetraploid Brassica napus Reveals Homoeologous Exchanges between Subgenomes.</title>
        <authorList>
            <person name="Davis J.T."/>
        </authorList>
    </citation>
    <scope>NUCLEOTIDE SEQUENCE [LARGE SCALE GENOMIC DNA]</scope>
    <source>
        <strain evidence="3">cv. Da-Ae</strain>
        <tissue evidence="2">Seedling</tissue>
    </source>
</reference>
<feature type="compositionally biased region" description="Basic and acidic residues" evidence="1">
    <location>
        <begin position="216"/>
        <end position="231"/>
    </location>
</feature>
<accession>A0ABQ7Y4Y7</accession>
<feature type="region of interest" description="Disordered" evidence="1">
    <location>
        <begin position="1"/>
        <end position="34"/>
    </location>
</feature>
<feature type="region of interest" description="Disordered" evidence="1">
    <location>
        <begin position="90"/>
        <end position="150"/>
    </location>
</feature>
<evidence type="ECO:0000256" key="1">
    <source>
        <dbReference type="SAM" id="MobiDB-lite"/>
    </source>
</evidence>
<name>A0ABQ7Y4Y7_BRANA</name>
<gene>
    <name evidence="2" type="ORF">HID58_079411</name>
</gene>
<feature type="non-terminal residue" evidence="2">
    <location>
        <position position="231"/>
    </location>
</feature>
<dbReference type="Proteomes" id="UP000824890">
    <property type="component" value="Unassembled WGS sequence"/>
</dbReference>
<organism evidence="2 3">
    <name type="scientific">Brassica napus</name>
    <name type="common">Rape</name>
    <dbReference type="NCBI Taxonomy" id="3708"/>
    <lineage>
        <taxon>Eukaryota</taxon>
        <taxon>Viridiplantae</taxon>
        <taxon>Streptophyta</taxon>
        <taxon>Embryophyta</taxon>
        <taxon>Tracheophyta</taxon>
        <taxon>Spermatophyta</taxon>
        <taxon>Magnoliopsida</taxon>
        <taxon>eudicotyledons</taxon>
        <taxon>Gunneridae</taxon>
        <taxon>Pentapetalae</taxon>
        <taxon>rosids</taxon>
        <taxon>malvids</taxon>
        <taxon>Brassicales</taxon>
        <taxon>Brassicaceae</taxon>
        <taxon>Brassiceae</taxon>
        <taxon>Brassica</taxon>
    </lineage>
</organism>
<evidence type="ECO:0000313" key="3">
    <source>
        <dbReference type="Proteomes" id="UP000824890"/>
    </source>
</evidence>
<evidence type="ECO:0000313" key="2">
    <source>
        <dbReference type="EMBL" id="KAH0862200.1"/>
    </source>
</evidence>
<dbReference type="EMBL" id="JAGKQM010000018">
    <property type="protein sequence ID" value="KAH0862200.1"/>
    <property type="molecule type" value="Genomic_DNA"/>
</dbReference>
<feature type="compositionally biased region" description="Basic and acidic residues" evidence="1">
    <location>
        <begin position="90"/>
        <end position="123"/>
    </location>
</feature>
<sequence length="231" mass="25438">MGTVDPPDLPLSPTKVGSSLGEAQGSDRLMKNDGEFTEVLDVTKSLGIKDSEMVGSSDLSLKALNQKVMMEEQAQVLIKSKGSYAGVVQEIRDDSLEKGKESSKEKEKDQEEPNTENQKERGSIRIQTMEVHENGIATGEKIPEAVTKGNNEEWEDVSLGKASCSPRELEFGQVSILTKSRFSVLAPVEEGDPPENEDKQSQSGEDGSSSEEKEEEMIHRKYLPRDSKINH</sequence>